<name>A0A8J3MXI5_9CHLR</name>
<evidence type="ECO:0000259" key="1">
    <source>
        <dbReference type="Pfam" id="PF14690"/>
    </source>
</evidence>
<keyword evidence="3" id="KW-1185">Reference proteome</keyword>
<dbReference type="Pfam" id="PF14690">
    <property type="entry name" value="Zn_ribbon_ISL3"/>
    <property type="match status" value="1"/>
</dbReference>
<dbReference type="AlphaFoldDB" id="A0A8J3MXI5"/>
<dbReference type="PANTHER" id="PTHR33498">
    <property type="entry name" value="TRANSPOSASE FOR INSERTION SEQUENCE ELEMENT IS1557"/>
    <property type="match status" value="1"/>
</dbReference>
<protein>
    <recommendedName>
        <fullName evidence="1">Transposase IS204/IS1001/IS1096/IS1165 zinc-finger domain-containing protein</fullName>
    </recommendedName>
</protein>
<feature type="domain" description="Transposase IS204/IS1001/IS1096/IS1165 zinc-finger" evidence="1">
    <location>
        <begin position="34"/>
        <end position="77"/>
    </location>
</feature>
<proteinExistence type="predicted"/>
<dbReference type="EMBL" id="BNJF01000006">
    <property type="protein sequence ID" value="GHO49783.1"/>
    <property type="molecule type" value="Genomic_DNA"/>
</dbReference>
<organism evidence="2 3">
    <name type="scientific">Ktedonospora formicarum</name>
    <dbReference type="NCBI Taxonomy" id="2778364"/>
    <lineage>
        <taxon>Bacteria</taxon>
        <taxon>Bacillati</taxon>
        <taxon>Chloroflexota</taxon>
        <taxon>Ktedonobacteria</taxon>
        <taxon>Ktedonobacterales</taxon>
        <taxon>Ktedonobacteraceae</taxon>
        <taxon>Ktedonospora</taxon>
    </lineage>
</organism>
<reference evidence="2" key="1">
    <citation type="submission" date="2020-10" db="EMBL/GenBank/DDBJ databases">
        <title>Taxonomic study of unclassified bacteria belonging to the class Ktedonobacteria.</title>
        <authorList>
            <person name="Yabe S."/>
            <person name="Wang C.M."/>
            <person name="Zheng Y."/>
            <person name="Sakai Y."/>
            <person name="Cavaletti L."/>
            <person name="Monciardini P."/>
            <person name="Donadio S."/>
        </authorList>
    </citation>
    <scope>NUCLEOTIDE SEQUENCE</scope>
    <source>
        <strain evidence="2">SOSP1-1</strain>
    </source>
</reference>
<evidence type="ECO:0000313" key="3">
    <source>
        <dbReference type="Proteomes" id="UP000612362"/>
    </source>
</evidence>
<accession>A0A8J3MXI5</accession>
<dbReference type="Proteomes" id="UP000612362">
    <property type="component" value="Unassembled WGS sequence"/>
</dbReference>
<dbReference type="PANTHER" id="PTHR33498:SF1">
    <property type="entry name" value="TRANSPOSASE FOR INSERTION SEQUENCE ELEMENT IS1557"/>
    <property type="match status" value="1"/>
</dbReference>
<dbReference type="InterPro" id="IPR047951">
    <property type="entry name" value="Transpos_ISL3"/>
</dbReference>
<comment type="caution">
    <text evidence="2">The sequence shown here is derived from an EMBL/GenBank/DDBJ whole genome shotgun (WGS) entry which is preliminary data.</text>
</comment>
<dbReference type="InterPro" id="IPR029261">
    <property type="entry name" value="Transposase_Znf"/>
</dbReference>
<gene>
    <name evidence="2" type="ORF">KSX_79460</name>
</gene>
<evidence type="ECO:0000313" key="2">
    <source>
        <dbReference type="EMBL" id="GHO49783.1"/>
    </source>
</evidence>
<dbReference type="RefSeq" id="WP_220198876.1">
    <property type="nucleotide sequence ID" value="NZ_BNJF01000006.1"/>
</dbReference>
<sequence length="172" mass="18875">MSHLPFSLPGFDIKRVLVLENTVVIQAVATCSTALCPSCQHASQRVHCYYTRSPRDLPSSGRAVQLKLLVRRFRCQNVQCPRLTFSERLPEVVAVSAQRTVRLSSATLRLFAIALNAQLASRLLNEGGMPTSSDTLVRLAKQIPVLSKEVPKALGVDDFGATRSYVCSCKDS</sequence>